<reference evidence="2" key="1">
    <citation type="journal article" date="2019" name="Int. J. Syst. Evol. Microbiol.">
        <title>The Global Catalogue of Microorganisms (GCM) 10K type strain sequencing project: providing services to taxonomists for standard genome sequencing and annotation.</title>
        <authorList>
            <consortium name="The Broad Institute Genomics Platform"/>
            <consortium name="The Broad Institute Genome Sequencing Center for Infectious Disease"/>
            <person name="Wu L."/>
            <person name="Ma J."/>
        </authorList>
    </citation>
    <scope>NUCLEOTIDE SEQUENCE [LARGE SCALE GENOMIC DNA]</scope>
    <source>
        <strain evidence="2">KACC 13778</strain>
    </source>
</reference>
<dbReference type="Gene3D" id="3.30.70.2970">
    <property type="entry name" value="Protein of unknown function (DUF541), domain 2"/>
    <property type="match status" value="1"/>
</dbReference>
<accession>A0ABW0N6I2</accession>
<sequence>MPETVITVQGGHDAFYPAERATVTVSVGFEGPERAAVVARTVAGTQALVAGIRDRHHPEDGPVTWFSSDRIQVWSHRPFNDKGEQVPLVHHAQTTTRAKFRDFDDLAGWVERAAAYPGVRVDGIEWALTERTRLGAISEVRTRAVEEARAKAQTYAEALGLSGLRCVAVADPGLLGDTRATPGHQPAAFSRQAKEAGGLAFTPEDIAVSAAVDARFVAS</sequence>
<dbReference type="Pfam" id="PF04402">
    <property type="entry name" value="SIMPL"/>
    <property type="match status" value="1"/>
</dbReference>
<organism evidence="1 2">
    <name type="scientific">Nocardioides caricicola</name>
    <dbReference type="NCBI Taxonomy" id="634770"/>
    <lineage>
        <taxon>Bacteria</taxon>
        <taxon>Bacillati</taxon>
        <taxon>Actinomycetota</taxon>
        <taxon>Actinomycetes</taxon>
        <taxon>Propionibacteriales</taxon>
        <taxon>Nocardioidaceae</taxon>
        <taxon>Nocardioides</taxon>
    </lineage>
</organism>
<proteinExistence type="predicted"/>
<keyword evidence="2" id="KW-1185">Reference proteome</keyword>
<dbReference type="Gene3D" id="3.30.110.170">
    <property type="entry name" value="Protein of unknown function (DUF541), domain 1"/>
    <property type="match status" value="1"/>
</dbReference>
<evidence type="ECO:0000313" key="1">
    <source>
        <dbReference type="EMBL" id="MFC5495565.1"/>
    </source>
</evidence>
<dbReference type="EMBL" id="JBHSMD010000010">
    <property type="protein sequence ID" value="MFC5495565.1"/>
    <property type="molecule type" value="Genomic_DNA"/>
</dbReference>
<gene>
    <name evidence="1" type="ORF">ACFPKY_20825</name>
</gene>
<dbReference type="RefSeq" id="WP_345181440.1">
    <property type="nucleotide sequence ID" value="NZ_BAABFQ010000009.1"/>
</dbReference>
<protein>
    <submittedName>
        <fullName evidence="1">SIMPL domain-containing protein</fullName>
    </submittedName>
</protein>
<name>A0ABW0N6I2_9ACTN</name>
<dbReference type="InterPro" id="IPR007497">
    <property type="entry name" value="SIMPL/DUF541"/>
</dbReference>
<evidence type="ECO:0000313" key="2">
    <source>
        <dbReference type="Proteomes" id="UP001595956"/>
    </source>
</evidence>
<comment type="caution">
    <text evidence="1">The sequence shown here is derived from an EMBL/GenBank/DDBJ whole genome shotgun (WGS) entry which is preliminary data.</text>
</comment>
<dbReference type="Proteomes" id="UP001595956">
    <property type="component" value="Unassembled WGS sequence"/>
</dbReference>